<evidence type="ECO:0000256" key="1">
    <source>
        <dbReference type="ARBA" id="ARBA00004479"/>
    </source>
</evidence>
<accession>A0A8S3YQE5</accession>
<dbReference type="PANTHER" id="PTHR13055:SF12">
    <property type="entry name" value="LD40707P"/>
    <property type="match status" value="1"/>
</dbReference>
<keyword evidence="4 6" id="KW-1133">Transmembrane helix</keyword>
<feature type="region of interest" description="Disordered" evidence="5">
    <location>
        <begin position="272"/>
        <end position="300"/>
    </location>
</feature>
<keyword evidence="3" id="KW-0732">Signal</keyword>
<dbReference type="Proteomes" id="UP000678393">
    <property type="component" value="Unassembled WGS sequence"/>
</dbReference>
<gene>
    <name evidence="7" type="ORF">CUNI_LOCUS3079</name>
</gene>
<comment type="caution">
    <text evidence="7">The sequence shown here is derived from an EMBL/GenBank/DDBJ whole genome shotgun (WGS) entry which is preliminary data.</text>
</comment>
<dbReference type="InterPro" id="IPR031152">
    <property type="entry name" value="PLXDC"/>
</dbReference>
<name>A0A8S3YQE5_9EUPU</name>
<dbReference type="OrthoDB" id="6285106at2759"/>
<keyword evidence="6" id="KW-0472">Membrane</keyword>
<proteinExistence type="predicted"/>
<organism evidence="7 8">
    <name type="scientific">Candidula unifasciata</name>
    <dbReference type="NCBI Taxonomy" id="100452"/>
    <lineage>
        <taxon>Eukaryota</taxon>
        <taxon>Metazoa</taxon>
        <taxon>Spiralia</taxon>
        <taxon>Lophotrochozoa</taxon>
        <taxon>Mollusca</taxon>
        <taxon>Gastropoda</taxon>
        <taxon>Heterobranchia</taxon>
        <taxon>Euthyneura</taxon>
        <taxon>Panpulmonata</taxon>
        <taxon>Eupulmonata</taxon>
        <taxon>Stylommatophora</taxon>
        <taxon>Helicina</taxon>
        <taxon>Helicoidea</taxon>
        <taxon>Geomitridae</taxon>
        <taxon>Candidula</taxon>
    </lineage>
</organism>
<evidence type="ECO:0000256" key="3">
    <source>
        <dbReference type="ARBA" id="ARBA00022729"/>
    </source>
</evidence>
<evidence type="ECO:0000256" key="2">
    <source>
        <dbReference type="ARBA" id="ARBA00022692"/>
    </source>
</evidence>
<feature type="non-terminal residue" evidence="7">
    <location>
        <position position="420"/>
    </location>
</feature>
<evidence type="ECO:0000313" key="7">
    <source>
        <dbReference type="EMBL" id="CAG5117521.1"/>
    </source>
</evidence>
<evidence type="ECO:0008006" key="9">
    <source>
        <dbReference type="Google" id="ProtNLM"/>
    </source>
</evidence>
<evidence type="ECO:0000313" key="8">
    <source>
        <dbReference type="Proteomes" id="UP000678393"/>
    </source>
</evidence>
<protein>
    <recommendedName>
        <fullName evidence="9">Plexin domain-containing protein 2</fullName>
    </recommendedName>
</protein>
<evidence type="ECO:0000256" key="5">
    <source>
        <dbReference type="SAM" id="MobiDB-lite"/>
    </source>
</evidence>
<comment type="subcellular location">
    <subcellularLocation>
        <location evidence="1">Membrane</location>
        <topology evidence="1">Single-pass type I membrane protein</topology>
    </subcellularLocation>
</comment>
<dbReference type="GO" id="GO:0016020">
    <property type="term" value="C:membrane"/>
    <property type="evidence" value="ECO:0007669"/>
    <property type="project" value="UniProtKB-SubCell"/>
</dbReference>
<feature type="compositionally biased region" description="Polar residues" evidence="5">
    <location>
        <begin position="289"/>
        <end position="300"/>
    </location>
</feature>
<evidence type="ECO:0000256" key="6">
    <source>
        <dbReference type="SAM" id="Phobius"/>
    </source>
</evidence>
<evidence type="ECO:0000256" key="4">
    <source>
        <dbReference type="ARBA" id="ARBA00022989"/>
    </source>
</evidence>
<dbReference type="EMBL" id="CAJHNH020000417">
    <property type="protein sequence ID" value="CAG5117521.1"/>
    <property type="molecule type" value="Genomic_DNA"/>
</dbReference>
<feature type="compositionally biased region" description="Low complexity" evidence="5">
    <location>
        <begin position="272"/>
        <end position="288"/>
    </location>
</feature>
<keyword evidence="2 6" id="KW-0812">Transmembrane</keyword>
<reference evidence="7" key="1">
    <citation type="submission" date="2021-04" db="EMBL/GenBank/DDBJ databases">
        <authorList>
            <consortium name="Molecular Ecology Group"/>
        </authorList>
    </citation>
    <scope>NUCLEOTIDE SEQUENCE</scope>
</reference>
<keyword evidence="8" id="KW-1185">Reference proteome</keyword>
<sequence>DHYNYYTSDIISKNFTEHWVELENAPRHETLSSGHRVAAVFNLKFDFYFYGHKVTNVTVATGGFLYMSPFLHQWLTATQYIAPLMANFDPSFSAESSIYIQSDENRFIAEWKNVVLKDQNTTGRFHFQAVLQADSIIKFLYKSVPFPIKNISNDEHPVKVGVSDAYYNDTYIPESNIKRRTIYEYHKVSLPLSLVTTGTVIILKPLPTCNRLTECESCVEHKNMKFDCRWCNTVGRCSDRLDWYRQHWDKEGCQNSSMNKCELLPTGNPPISEVTSSTPASSVSTLSTGASGTSNESNHSAKTHMAECDHTKDVKVCSSLPPPPRHIADPLSTSFNEDPCSDGQCSKKSEFPVAVIVIVIIIICGLLAGLAGWVYYAYTHPTSRSGMWLMEHRPSQIKSRIKFWKSSSEAGTKYKVESEA</sequence>
<feature type="transmembrane region" description="Helical" evidence="6">
    <location>
        <begin position="351"/>
        <end position="378"/>
    </location>
</feature>
<dbReference type="PANTHER" id="PTHR13055">
    <property type="entry name" value="TUMOR ENDOTHELIAL MARKER 7 RELATED"/>
    <property type="match status" value="1"/>
</dbReference>
<dbReference type="AlphaFoldDB" id="A0A8S3YQE5"/>